<reference evidence="2" key="1">
    <citation type="journal article" date="2020" name="Nat. Commun.">
        <title>Large-scale genome sequencing of mycorrhizal fungi provides insights into the early evolution of symbiotic traits.</title>
        <authorList>
            <person name="Miyauchi S."/>
            <person name="Kiss E."/>
            <person name="Kuo A."/>
            <person name="Drula E."/>
            <person name="Kohler A."/>
            <person name="Sanchez-Garcia M."/>
            <person name="Morin E."/>
            <person name="Andreopoulos B."/>
            <person name="Barry K.W."/>
            <person name="Bonito G."/>
            <person name="Buee M."/>
            <person name="Carver A."/>
            <person name="Chen C."/>
            <person name="Cichocki N."/>
            <person name="Clum A."/>
            <person name="Culley D."/>
            <person name="Crous P.W."/>
            <person name="Fauchery L."/>
            <person name="Girlanda M."/>
            <person name="Hayes R.D."/>
            <person name="Keri Z."/>
            <person name="LaButti K."/>
            <person name="Lipzen A."/>
            <person name="Lombard V."/>
            <person name="Magnuson J."/>
            <person name="Maillard F."/>
            <person name="Murat C."/>
            <person name="Nolan M."/>
            <person name="Ohm R.A."/>
            <person name="Pangilinan J."/>
            <person name="Pereira M.F."/>
            <person name="Perotto S."/>
            <person name="Peter M."/>
            <person name="Pfister S."/>
            <person name="Riley R."/>
            <person name="Sitrit Y."/>
            <person name="Stielow J.B."/>
            <person name="Szollosi G."/>
            <person name="Zifcakova L."/>
            <person name="Stursova M."/>
            <person name="Spatafora J.W."/>
            <person name="Tedersoo L."/>
            <person name="Vaario L.M."/>
            <person name="Yamada A."/>
            <person name="Yan M."/>
            <person name="Wang P."/>
            <person name="Xu J."/>
            <person name="Bruns T."/>
            <person name="Baldrian P."/>
            <person name="Vilgalys R."/>
            <person name="Dunand C."/>
            <person name="Henrissat B."/>
            <person name="Grigoriev I.V."/>
            <person name="Hibbett D."/>
            <person name="Nagy L.G."/>
            <person name="Martin F.M."/>
        </authorList>
    </citation>
    <scope>NUCLEOTIDE SEQUENCE</scope>
    <source>
        <strain evidence="2">UH-Tt-Lm1</strain>
    </source>
</reference>
<keyword evidence="1" id="KW-0812">Transmembrane</keyword>
<protein>
    <submittedName>
        <fullName evidence="2">Uncharacterized protein</fullName>
    </submittedName>
</protein>
<keyword evidence="1" id="KW-0472">Membrane</keyword>
<sequence length="169" mass="18254">MDCTEHQKTRQVTCSTTLTLCNTCCSTHYNLPEGTIAEVLPPALCDQSTFPTSKAIHSILATVMQFTHVTSQQTVATRDSCSSYWPLVDITPISLDGSLVIIPLAGVGARQLGSSRPLSWYPAWSWILLDLFFVISWIPAGSLAGSAHHQPGDLDPIPGWYPAGGELVV</sequence>
<keyword evidence="3" id="KW-1185">Reference proteome</keyword>
<dbReference type="Proteomes" id="UP000736335">
    <property type="component" value="Unassembled WGS sequence"/>
</dbReference>
<comment type="caution">
    <text evidence="2">The sequence shown here is derived from an EMBL/GenBank/DDBJ whole genome shotgun (WGS) entry which is preliminary data.</text>
</comment>
<dbReference type="EMBL" id="WIUZ02000024">
    <property type="protein sequence ID" value="KAF9778280.1"/>
    <property type="molecule type" value="Genomic_DNA"/>
</dbReference>
<organism evidence="2 3">
    <name type="scientific">Thelephora terrestris</name>
    <dbReference type="NCBI Taxonomy" id="56493"/>
    <lineage>
        <taxon>Eukaryota</taxon>
        <taxon>Fungi</taxon>
        <taxon>Dikarya</taxon>
        <taxon>Basidiomycota</taxon>
        <taxon>Agaricomycotina</taxon>
        <taxon>Agaricomycetes</taxon>
        <taxon>Thelephorales</taxon>
        <taxon>Thelephoraceae</taxon>
        <taxon>Thelephora</taxon>
    </lineage>
</organism>
<evidence type="ECO:0000313" key="2">
    <source>
        <dbReference type="EMBL" id="KAF9778280.1"/>
    </source>
</evidence>
<keyword evidence="1" id="KW-1133">Transmembrane helix</keyword>
<gene>
    <name evidence="2" type="ORF">BJ322DRAFT_1025344</name>
</gene>
<evidence type="ECO:0000256" key="1">
    <source>
        <dbReference type="SAM" id="Phobius"/>
    </source>
</evidence>
<reference evidence="2" key="2">
    <citation type="submission" date="2020-11" db="EMBL/GenBank/DDBJ databases">
        <authorList>
            <consortium name="DOE Joint Genome Institute"/>
            <person name="Kuo A."/>
            <person name="Miyauchi S."/>
            <person name="Kiss E."/>
            <person name="Drula E."/>
            <person name="Kohler A."/>
            <person name="Sanchez-Garcia M."/>
            <person name="Andreopoulos B."/>
            <person name="Barry K.W."/>
            <person name="Bonito G."/>
            <person name="Buee M."/>
            <person name="Carver A."/>
            <person name="Chen C."/>
            <person name="Cichocki N."/>
            <person name="Clum A."/>
            <person name="Culley D."/>
            <person name="Crous P.W."/>
            <person name="Fauchery L."/>
            <person name="Girlanda M."/>
            <person name="Hayes R."/>
            <person name="Keri Z."/>
            <person name="Labutti K."/>
            <person name="Lipzen A."/>
            <person name="Lombard V."/>
            <person name="Magnuson J."/>
            <person name="Maillard F."/>
            <person name="Morin E."/>
            <person name="Murat C."/>
            <person name="Nolan M."/>
            <person name="Ohm R."/>
            <person name="Pangilinan J."/>
            <person name="Pereira M."/>
            <person name="Perotto S."/>
            <person name="Peter M."/>
            <person name="Riley R."/>
            <person name="Sitrit Y."/>
            <person name="Stielow B."/>
            <person name="Szollosi G."/>
            <person name="Zifcakova L."/>
            <person name="Stursova M."/>
            <person name="Spatafora J.W."/>
            <person name="Tedersoo L."/>
            <person name="Vaario L.-M."/>
            <person name="Yamada A."/>
            <person name="Yan M."/>
            <person name="Wang P."/>
            <person name="Xu J."/>
            <person name="Bruns T."/>
            <person name="Baldrian P."/>
            <person name="Vilgalys R."/>
            <person name="Henrissat B."/>
            <person name="Grigoriev I.V."/>
            <person name="Hibbett D."/>
            <person name="Nagy L.G."/>
            <person name="Martin F.M."/>
        </authorList>
    </citation>
    <scope>NUCLEOTIDE SEQUENCE</scope>
    <source>
        <strain evidence="2">UH-Tt-Lm1</strain>
    </source>
</reference>
<accession>A0A9P6L1N9</accession>
<proteinExistence type="predicted"/>
<evidence type="ECO:0000313" key="3">
    <source>
        <dbReference type="Proteomes" id="UP000736335"/>
    </source>
</evidence>
<name>A0A9P6L1N9_9AGAM</name>
<feature type="transmembrane region" description="Helical" evidence="1">
    <location>
        <begin position="118"/>
        <end position="138"/>
    </location>
</feature>
<dbReference type="AlphaFoldDB" id="A0A9P6L1N9"/>